<protein>
    <submittedName>
        <fullName evidence="2">Uncharacterized protein</fullName>
    </submittedName>
</protein>
<dbReference type="AlphaFoldDB" id="A0A914DDF0"/>
<reference evidence="2" key="1">
    <citation type="submission" date="2022-11" db="UniProtKB">
        <authorList>
            <consortium name="WormBaseParasite"/>
        </authorList>
    </citation>
    <scope>IDENTIFICATION</scope>
</reference>
<organism evidence="1 2">
    <name type="scientific">Acrobeloides nanus</name>
    <dbReference type="NCBI Taxonomy" id="290746"/>
    <lineage>
        <taxon>Eukaryota</taxon>
        <taxon>Metazoa</taxon>
        <taxon>Ecdysozoa</taxon>
        <taxon>Nematoda</taxon>
        <taxon>Chromadorea</taxon>
        <taxon>Rhabditida</taxon>
        <taxon>Tylenchina</taxon>
        <taxon>Cephalobomorpha</taxon>
        <taxon>Cephaloboidea</taxon>
        <taxon>Cephalobidae</taxon>
        <taxon>Acrobeloides</taxon>
    </lineage>
</organism>
<dbReference type="PANTHER" id="PTHR23208:SF36">
    <property type="entry name" value="LYSOZYME-RELATED"/>
    <property type="match status" value="1"/>
</dbReference>
<sequence>MARVGTSDGQADQVGIQNIINSGWGWNGWVYLDPCTNTTGCPSPAEHVQRVNYSLNLAQPQELNKTNYGMFPNAFFINIQGQWSSNRMVNQQILTEYVQAAAATFEGTSFITDYTTWSTNFGPYWTVPASAGDASGVPFIWWRKYDGRTDTNGFSPFGNFTMVLLKQYAQNVNNRAVSHFIHWTLHPPETVHQQRTLHPP</sequence>
<dbReference type="Proteomes" id="UP000887540">
    <property type="component" value="Unplaced"/>
</dbReference>
<dbReference type="InterPro" id="IPR051595">
    <property type="entry name" value="GH25_Enzymes"/>
</dbReference>
<name>A0A914DDF0_9BILA</name>
<dbReference type="WBParaSite" id="ACRNAN_scaffold2323.g10211.t1">
    <property type="protein sequence ID" value="ACRNAN_scaffold2323.g10211.t1"/>
    <property type="gene ID" value="ACRNAN_scaffold2323.g10211"/>
</dbReference>
<dbReference type="PANTHER" id="PTHR23208">
    <property type="entry name" value="LYSOZYME PROTEIN"/>
    <property type="match status" value="1"/>
</dbReference>
<proteinExistence type="predicted"/>
<accession>A0A914DDF0</accession>
<keyword evidence="1" id="KW-1185">Reference proteome</keyword>
<evidence type="ECO:0000313" key="1">
    <source>
        <dbReference type="Proteomes" id="UP000887540"/>
    </source>
</evidence>
<evidence type="ECO:0000313" key="2">
    <source>
        <dbReference type="WBParaSite" id="ACRNAN_scaffold2323.g10211.t1"/>
    </source>
</evidence>
<dbReference type="GO" id="GO:0007165">
    <property type="term" value="P:signal transduction"/>
    <property type="evidence" value="ECO:0007669"/>
    <property type="project" value="TreeGrafter"/>
</dbReference>